<evidence type="ECO:0000256" key="3">
    <source>
        <dbReference type="ARBA" id="ARBA00022692"/>
    </source>
</evidence>
<dbReference type="PRINTS" id="PR00237">
    <property type="entry name" value="GPCRRHODOPSN"/>
</dbReference>
<dbReference type="Gene3D" id="1.20.1070.10">
    <property type="entry name" value="Rhodopsin 7-helix transmembrane proteins"/>
    <property type="match status" value="1"/>
</dbReference>
<evidence type="ECO:0000313" key="9">
    <source>
        <dbReference type="Proteomes" id="UP000887013"/>
    </source>
</evidence>
<evidence type="ECO:0000256" key="6">
    <source>
        <dbReference type="SAM" id="Phobius"/>
    </source>
</evidence>
<name>A0A8X6UAU6_NEPPI</name>
<sequence length="128" mass="14552">MNRSTIRLVEENFEDKVNGSDFEQNFTQFDISKEESIDSLWWEVCLKTFFHTVILLVALTGNLLIVTTLIIDRTIRTPLNFFVAILSAADLVLNPCILWILLSNSITRTSYSLGVLLCKMGSFSESKL</sequence>
<comment type="subcellular location">
    <subcellularLocation>
        <location evidence="1">Membrane</location>
    </subcellularLocation>
</comment>
<keyword evidence="9" id="KW-1185">Reference proteome</keyword>
<dbReference type="InterPro" id="IPR017452">
    <property type="entry name" value="GPCR_Rhodpsn_7TM"/>
</dbReference>
<evidence type="ECO:0000256" key="5">
    <source>
        <dbReference type="ARBA" id="ARBA00023136"/>
    </source>
</evidence>
<keyword evidence="4 6" id="KW-1133">Transmembrane helix</keyword>
<dbReference type="InterPro" id="IPR000276">
    <property type="entry name" value="GPCR_Rhodpsn"/>
</dbReference>
<evidence type="ECO:0000256" key="4">
    <source>
        <dbReference type="ARBA" id="ARBA00022989"/>
    </source>
</evidence>
<comment type="similarity">
    <text evidence="2">Belongs to the G-protein coupled receptor 1 family.</text>
</comment>
<dbReference type="PROSITE" id="PS50262">
    <property type="entry name" value="G_PROTEIN_RECEP_F1_2"/>
    <property type="match status" value="1"/>
</dbReference>
<keyword evidence="3 6" id="KW-0812">Transmembrane</keyword>
<dbReference type="EMBL" id="BMAW01075796">
    <property type="protein sequence ID" value="GFT98590.1"/>
    <property type="molecule type" value="Genomic_DNA"/>
</dbReference>
<evidence type="ECO:0000313" key="8">
    <source>
        <dbReference type="EMBL" id="GFT98590.1"/>
    </source>
</evidence>
<feature type="domain" description="G-protein coupled receptors family 1 profile" evidence="7">
    <location>
        <begin position="61"/>
        <end position="128"/>
    </location>
</feature>
<dbReference type="Proteomes" id="UP000887013">
    <property type="component" value="Unassembled WGS sequence"/>
</dbReference>
<comment type="caution">
    <text evidence="8">The sequence shown here is derived from an EMBL/GenBank/DDBJ whole genome shotgun (WGS) entry which is preliminary data.</text>
</comment>
<proteinExistence type="inferred from homology"/>
<evidence type="ECO:0000256" key="1">
    <source>
        <dbReference type="ARBA" id="ARBA00004370"/>
    </source>
</evidence>
<keyword evidence="5 6" id="KW-0472">Membrane</keyword>
<dbReference type="GO" id="GO:0004930">
    <property type="term" value="F:G protein-coupled receptor activity"/>
    <property type="evidence" value="ECO:0007669"/>
    <property type="project" value="InterPro"/>
</dbReference>
<dbReference type="GO" id="GO:0016020">
    <property type="term" value="C:membrane"/>
    <property type="evidence" value="ECO:0007669"/>
    <property type="project" value="UniProtKB-SubCell"/>
</dbReference>
<protein>
    <recommendedName>
        <fullName evidence="7">G-protein coupled receptors family 1 profile domain-containing protein</fullName>
    </recommendedName>
</protein>
<feature type="transmembrane region" description="Helical" evidence="6">
    <location>
        <begin position="78"/>
        <end position="102"/>
    </location>
</feature>
<dbReference type="SUPFAM" id="SSF81321">
    <property type="entry name" value="Family A G protein-coupled receptor-like"/>
    <property type="match status" value="1"/>
</dbReference>
<evidence type="ECO:0000256" key="2">
    <source>
        <dbReference type="ARBA" id="ARBA00010663"/>
    </source>
</evidence>
<reference evidence="8" key="1">
    <citation type="submission" date="2020-08" db="EMBL/GenBank/DDBJ databases">
        <title>Multicomponent nature underlies the extraordinary mechanical properties of spider dragline silk.</title>
        <authorList>
            <person name="Kono N."/>
            <person name="Nakamura H."/>
            <person name="Mori M."/>
            <person name="Yoshida Y."/>
            <person name="Ohtoshi R."/>
            <person name="Malay A.D."/>
            <person name="Moran D.A.P."/>
            <person name="Tomita M."/>
            <person name="Numata K."/>
            <person name="Arakawa K."/>
        </authorList>
    </citation>
    <scope>NUCLEOTIDE SEQUENCE</scope>
</reference>
<organism evidence="8 9">
    <name type="scientific">Nephila pilipes</name>
    <name type="common">Giant wood spider</name>
    <name type="synonym">Nephila maculata</name>
    <dbReference type="NCBI Taxonomy" id="299642"/>
    <lineage>
        <taxon>Eukaryota</taxon>
        <taxon>Metazoa</taxon>
        <taxon>Ecdysozoa</taxon>
        <taxon>Arthropoda</taxon>
        <taxon>Chelicerata</taxon>
        <taxon>Arachnida</taxon>
        <taxon>Araneae</taxon>
        <taxon>Araneomorphae</taxon>
        <taxon>Entelegynae</taxon>
        <taxon>Araneoidea</taxon>
        <taxon>Nephilidae</taxon>
        <taxon>Nephila</taxon>
    </lineage>
</organism>
<dbReference type="OrthoDB" id="5975505at2759"/>
<accession>A0A8X6UAU6</accession>
<evidence type="ECO:0000259" key="7">
    <source>
        <dbReference type="PROSITE" id="PS50262"/>
    </source>
</evidence>
<gene>
    <name evidence="8" type="ORF">NPIL_232891</name>
</gene>
<feature type="transmembrane region" description="Helical" evidence="6">
    <location>
        <begin position="49"/>
        <end position="71"/>
    </location>
</feature>
<dbReference type="AlphaFoldDB" id="A0A8X6UAU6"/>